<feature type="transmembrane region" description="Helical" evidence="9">
    <location>
        <begin position="71"/>
        <end position="97"/>
    </location>
</feature>
<evidence type="ECO:0000313" key="11">
    <source>
        <dbReference type="Proteomes" id="UP001355207"/>
    </source>
</evidence>
<comment type="subcellular location">
    <subcellularLocation>
        <location evidence="1">Endoplasmic reticulum membrane</location>
        <topology evidence="1">Multi-pass membrane protein</topology>
    </subcellularLocation>
</comment>
<keyword evidence="11" id="KW-1185">Reference proteome</keyword>
<gene>
    <name evidence="10" type="ORF">L201_006947</name>
</gene>
<protein>
    <recommendedName>
        <fullName evidence="12">Inositol phospholipid biosynthesis protein Scs3</fullName>
    </recommendedName>
</protein>
<dbReference type="RefSeq" id="XP_066078755.1">
    <property type="nucleotide sequence ID" value="XM_066222658.1"/>
</dbReference>
<feature type="transmembrane region" description="Helical" evidence="9">
    <location>
        <begin position="341"/>
        <end position="362"/>
    </location>
</feature>
<dbReference type="PANTHER" id="PTHR23129">
    <property type="entry name" value="ACYL-COENZYME A DIPHOSPHATASE FITM2"/>
    <property type="match status" value="1"/>
</dbReference>
<dbReference type="Proteomes" id="UP001355207">
    <property type="component" value="Chromosome 9"/>
</dbReference>
<keyword evidence="7 9" id="KW-0472">Membrane</keyword>
<keyword evidence="4" id="KW-0256">Endoplasmic reticulum</keyword>
<evidence type="ECO:0008006" key="12">
    <source>
        <dbReference type="Google" id="ProtNLM"/>
    </source>
</evidence>
<evidence type="ECO:0000256" key="5">
    <source>
        <dbReference type="ARBA" id="ARBA00022989"/>
    </source>
</evidence>
<feature type="region of interest" description="Disordered" evidence="8">
    <location>
        <begin position="1"/>
        <end position="60"/>
    </location>
</feature>
<dbReference type="GO" id="GO:0008654">
    <property type="term" value="P:phospholipid biosynthetic process"/>
    <property type="evidence" value="ECO:0007669"/>
    <property type="project" value="TreeGrafter"/>
</dbReference>
<dbReference type="InterPro" id="IPR019388">
    <property type="entry name" value="FIT"/>
</dbReference>
<keyword evidence="6" id="KW-0443">Lipid metabolism</keyword>
<sequence>MASPEPPSTPKRTRPTISTPHRRTNSASHASPIDFKPKSPAARRMSMTSTSQSASLTPQTFAERATENEQLVLAGLVSSLMLSGILYSLVFSSSLNTSEIHHHSLPNRAAYFARKSNIFNVIFVKRAWGWTSFLYLLHLFTTPSIPSNINTGPGSRARRLDVWVLATLAWLLFTSWFFGAGLGDRIIALTGGNCAVPLPTGVDLRKAREIFPSLFTAGESTRNIQLAATTSKIYVPLPGQFCSGKPLNANTFPELFSLIPDLSSTLKATSNHESLQALPRPRWHKGFDISGHSFLLTLSVLVLGRELSQTWKSWAASSVIRRRSIKQDQGIQSITHKWSGVAATGLVAIWCWMILMTAVYFHNPPEKLSGLVLGLATSYLINILIPPSSSPSPFNPISAPNSAFSRPSSGIGGIFDENAARRGGVVDDGVILEDVAESSGEEHDLVNKGKTMGKRIRDKAE</sequence>
<evidence type="ECO:0000256" key="4">
    <source>
        <dbReference type="ARBA" id="ARBA00022824"/>
    </source>
</evidence>
<evidence type="ECO:0000256" key="6">
    <source>
        <dbReference type="ARBA" id="ARBA00023098"/>
    </source>
</evidence>
<dbReference type="GO" id="GO:0034389">
    <property type="term" value="P:lipid droplet organization"/>
    <property type="evidence" value="ECO:0007669"/>
    <property type="project" value="TreeGrafter"/>
</dbReference>
<feature type="compositionally biased region" description="Polar residues" evidence="8">
    <location>
        <begin position="15"/>
        <end position="29"/>
    </location>
</feature>
<dbReference type="PANTHER" id="PTHR23129:SF0">
    <property type="entry name" value="ACYL-COENZYME A DIPHOSPHATASE FITM2"/>
    <property type="match status" value="1"/>
</dbReference>
<organism evidence="10 11">
    <name type="scientific">Kwoniella dendrophila CBS 6074</name>
    <dbReference type="NCBI Taxonomy" id="1295534"/>
    <lineage>
        <taxon>Eukaryota</taxon>
        <taxon>Fungi</taxon>
        <taxon>Dikarya</taxon>
        <taxon>Basidiomycota</taxon>
        <taxon>Agaricomycotina</taxon>
        <taxon>Tremellomycetes</taxon>
        <taxon>Tremellales</taxon>
        <taxon>Cryptococcaceae</taxon>
        <taxon>Kwoniella</taxon>
    </lineage>
</organism>
<feature type="transmembrane region" description="Helical" evidence="9">
    <location>
        <begin position="160"/>
        <end position="179"/>
    </location>
</feature>
<evidence type="ECO:0000313" key="10">
    <source>
        <dbReference type="EMBL" id="WWC91993.1"/>
    </source>
</evidence>
<evidence type="ECO:0000256" key="2">
    <source>
        <dbReference type="ARBA" id="ARBA00022692"/>
    </source>
</evidence>
<keyword evidence="5 9" id="KW-1133">Transmembrane helix</keyword>
<evidence type="ECO:0000256" key="7">
    <source>
        <dbReference type="ARBA" id="ARBA00023136"/>
    </source>
</evidence>
<feature type="compositionally biased region" description="Polar residues" evidence="8">
    <location>
        <begin position="46"/>
        <end position="60"/>
    </location>
</feature>
<feature type="compositionally biased region" description="Basic residues" evidence="8">
    <location>
        <begin position="451"/>
        <end position="461"/>
    </location>
</feature>
<dbReference type="GO" id="GO:0005789">
    <property type="term" value="C:endoplasmic reticulum membrane"/>
    <property type="evidence" value="ECO:0007669"/>
    <property type="project" value="UniProtKB-SubCell"/>
</dbReference>
<feature type="transmembrane region" description="Helical" evidence="9">
    <location>
        <begin position="118"/>
        <end position="140"/>
    </location>
</feature>
<dbReference type="GO" id="GO:0010945">
    <property type="term" value="F:coenzyme A diphosphatase activity"/>
    <property type="evidence" value="ECO:0007669"/>
    <property type="project" value="InterPro"/>
</dbReference>
<dbReference type="GO" id="GO:0019915">
    <property type="term" value="P:lipid storage"/>
    <property type="evidence" value="ECO:0007669"/>
    <property type="project" value="InterPro"/>
</dbReference>
<evidence type="ECO:0000256" key="8">
    <source>
        <dbReference type="SAM" id="MobiDB-lite"/>
    </source>
</evidence>
<name>A0AAX4K5G7_9TREE</name>
<reference evidence="10 11" key="1">
    <citation type="submission" date="2024-01" db="EMBL/GenBank/DDBJ databases">
        <title>Comparative genomics of Cryptococcus and Kwoniella reveals pathogenesis evolution and contrasting modes of karyotype evolution via chromosome fusion or intercentromeric recombination.</title>
        <authorList>
            <person name="Coelho M.A."/>
            <person name="David-Palma M."/>
            <person name="Shea T."/>
            <person name="Bowers K."/>
            <person name="McGinley-Smith S."/>
            <person name="Mohammad A.W."/>
            <person name="Gnirke A."/>
            <person name="Yurkov A.M."/>
            <person name="Nowrousian M."/>
            <person name="Sun S."/>
            <person name="Cuomo C.A."/>
            <person name="Heitman J."/>
        </authorList>
    </citation>
    <scope>NUCLEOTIDE SEQUENCE [LARGE SCALE GENOMIC DNA]</scope>
    <source>
        <strain evidence="10 11">CBS 6074</strain>
    </source>
</reference>
<dbReference type="EMBL" id="CP144106">
    <property type="protein sequence ID" value="WWC91993.1"/>
    <property type="molecule type" value="Genomic_DNA"/>
</dbReference>
<dbReference type="AlphaFoldDB" id="A0AAX4K5G7"/>
<evidence type="ECO:0000256" key="1">
    <source>
        <dbReference type="ARBA" id="ARBA00004477"/>
    </source>
</evidence>
<feature type="region of interest" description="Disordered" evidence="8">
    <location>
        <begin position="438"/>
        <end position="461"/>
    </location>
</feature>
<dbReference type="Pfam" id="PF10261">
    <property type="entry name" value="FIT"/>
    <property type="match status" value="1"/>
</dbReference>
<dbReference type="GeneID" id="91097616"/>
<evidence type="ECO:0000256" key="9">
    <source>
        <dbReference type="SAM" id="Phobius"/>
    </source>
</evidence>
<accession>A0AAX4K5G7</accession>
<evidence type="ECO:0000256" key="3">
    <source>
        <dbReference type="ARBA" id="ARBA00022801"/>
    </source>
</evidence>
<keyword evidence="2 9" id="KW-0812">Transmembrane</keyword>
<proteinExistence type="predicted"/>
<keyword evidence="3" id="KW-0378">Hydrolase</keyword>